<organism evidence="2 3">
    <name type="scientific">Salibacterium lacus</name>
    <dbReference type="NCBI Taxonomy" id="1898109"/>
    <lineage>
        <taxon>Bacteria</taxon>
        <taxon>Bacillati</taxon>
        <taxon>Bacillota</taxon>
        <taxon>Bacilli</taxon>
        <taxon>Bacillales</taxon>
        <taxon>Bacillaceae</taxon>
    </lineage>
</organism>
<sequence>MIGSKTYSFWAALTSITGFFFYMLSYAAPDVPQGLTAFLIEWLFKLGLFLMVLGFISGLTALFRGEPEKKKYIGIGSPFLLGLYYLLVPMIMGLLFGMDDALR</sequence>
<dbReference type="EMBL" id="JBHUML010000005">
    <property type="protein sequence ID" value="MFD2706625.1"/>
    <property type="molecule type" value="Genomic_DNA"/>
</dbReference>
<gene>
    <name evidence="2" type="ORF">ACFSUB_14255</name>
</gene>
<evidence type="ECO:0000313" key="2">
    <source>
        <dbReference type="EMBL" id="MFD2706625.1"/>
    </source>
</evidence>
<dbReference type="Proteomes" id="UP001597520">
    <property type="component" value="Unassembled WGS sequence"/>
</dbReference>
<feature type="transmembrane region" description="Helical" evidence="1">
    <location>
        <begin position="7"/>
        <end position="27"/>
    </location>
</feature>
<comment type="caution">
    <text evidence="2">The sequence shown here is derived from an EMBL/GenBank/DDBJ whole genome shotgun (WGS) entry which is preliminary data.</text>
</comment>
<protein>
    <submittedName>
        <fullName evidence="2">Uncharacterized protein</fullName>
    </submittedName>
</protein>
<proteinExistence type="predicted"/>
<name>A0ABW5T6Z9_9BACI</name>
<feature type="transmembrane region" description="Helical" evidence="1">
    <location>
        <begin position="42"/>
        <end position="63"/>
    </location>
</feature>
<reference evidence="3" key="1">
    <citation type="journal article" date="2019" name="Int. J. Syst. Evol. Microbiol.">
        <title>The Global Catalogue of Microorganisms (GCM) 10K type strain sequencing project: providing services to taxonomists for standard genome sequencing and annotation.</title>
        <authorList>
            <consortium name="The Broad Institute Genomics Platform"/>
            <consortium name="The Broad Institute Genome Sequencing Center for Infectious Disease"/>
            <person name="Wu L."/>
            <person name="Ma J."/>
        </authorList>
    </citation>
    <scope>NUCLEOTIDE SEQUENCE [LARGE SCALE GENOMIC DNA]</scope>
    <source>
        <strain evidence="3">KCTC 33792</strain>
    </source>
</reference>
<keyword evidence="1" id="KW-1133">Transmembrane helix</keyword>
<accession>A0ABW5T6Z9</accession>
<evidence type="ECO:0000313" key="3">
    <source>
        <dbReference type="Proteomes" id="UP001597520"/>
    </source>
</evidence>
<keyword evidence="3" id="KW-1185">Reference proteome</keyword>
<dbReference type="RefSeq" id="WP_380713931.1">
    <property type="nucleotide sequence ID" value="NZ_JBHUML010000005.1"/>
</dbReference>
<feature type="transmembrane region" description="Helical" evidence="1">
    <location>
        <begin position="75"/>
        <end position="98"/>
    </location>
</feature>
<keyword evidence="1" id="KW-0472">Membrane</keyword>
<evidence type="ECO:0000256" key="1">
    <source>
        <dbReference type="SAM" id="Phobius"/>
    </source>
</evidence>
<keyword evidence="1" id="KW-0812">Transmembrane</keyword>